<dbReference type="GO" id="GO:0006750">
    <property type="term" value="P:glutathione biosynthetic process"/>
    <property type="evidence" value="ECO:0007669"/>
    <property type="project" value="UniProtKB-KW"/>
</dbReference>
<keyword evidence="5 11" id="KW-0378">Hydrolase</keyword>
<dbReference type="KEGG" id="celz:E5225_05315"/>
<gene>
    <name evidence="14" type="primary">ggt</name>
    <name evidence="14" type="ORF">E5225_05315</name>
</gene>
<evidence type="ECO:0000256" key="6">
    <source>
        <dbReference type="ARBA" id="ARBA00023145"/>
    </source>
</evidence>
<dbReference type="InterPro" id="IPR043137">
    <property type="entry name" value="GGT_ssub_C"/>
</dbReference>
<evidence type="ECO:0000313" key="14">
    <source>
        <dbReference type="EMBL" id="QCB93060.1"/>
    </source>
</evidence>
<dbReference type="InterPro" id="IPR051792">
    <property type="entry name" value="GGT_bact"/>
</dbReference>
<organism evidence="14 15">
    <name type="scientific">Cellulomonas shaoxiangyii</name>
    <dbReference type="NCBI Taxonomy" id="2566013"/>
    <lineage>
        <taxon>Bacteria</taxon>
        <taxon>Bacillati</taxon>
        <taxon>Actinomycetota</taxon>
        <taxon>Actinomycetes</taxon>
        <taxon>Micrococcales</taxon>
        <taxon>Cellulomonadaceae</taxon>
        <taxon>Cellulomonas</taxon>
    </lineage>
</organism>
<keyword evidence="4 11" id="KW-0808">Transferase</keyword>
<dbReference type="SUPFAM" id="SSF56235">
    <property type="entry name" value="N-terminal nucleophile aminohydrolases (Ntn hydrolases)"/>
    <property type="match status" value="1"/>
</dbReference>
<dbReference type="Proteomes" id="UP000296469">
    <property type="component" value="Chromosome"/>
</dbReference>
<feature type="signal peptide" evidence="13">
    <location>
        <begin position="1"/>
        <end position="29"/>
    </location>
</feature>
<feature type="chain" id="PRO_5020367528" description="Glutathione hydrolase proenzyme" evidence="13">
    <location>
        <begin position="30"/>
        <end position="674"/>
    </location>
</feature>
<evidence type="ECO:0000256" key="1">
    <source>
        <dbReference type="ARBA" id="ARBA00001049"/>
    </source>
</evidence>
<comment type="similarity">
    <text evidence="3 11">Belongs to the gamma-glutamyltransferase family.</text>
</comment>
<dbReference type="RefSeq" id="WP_135974139.1">
    <property type="nucleotide sequence ID" value="NZ_CP039291.1"/>
</dbReference>
<dbReference type="PANTHER" id="PTHR43199">
    <property type="entry name" value="GLUTATHIONE HYDROLASE"/>
    <property type="match status" value="1"/>
</dbReference>
<keyword evidence="11" id="KW-0317">Glutathione biosynthesis</keyword>
<comment type="PTM">
    <text evidence="11">Cleaved by autocatalysis into a large and a small subunit.</text>
</comment>
<evidence type="ECO:0000256" key="11">
    <source>
        <dbReference type="RuleBase" id="RU368036"/>
    </source>
</evidence>
<evidence type="ECO:0000256" key="12">
    <source>
        <dbReference type="SAM" id="MobiDB-lite"/>
    </source>
</evidence>
<dbReference type="PRINTS" id="PR01210">
    <property type="entry name" value="GGTRANSPTASE"/>
</dbReference>
<keyword evidence="6 11" id="KW-0865">Zymogen</keyword>
<dbReference type="AlphaFoldDB" id="A0A4P7SGK4"/>
<dbReference type="GO" id="GO:0006751">
    <property type="term" value="P:glutathione catabolic process"/>
    <property type="evidence" value="ECO:0007669"/>
    <property type="project" value="UniProtKB-UniRule"/>
</dbReference>
<dbReference type="GO" id="GO:0103068">
    <property type="term" value="F:leukotriene C4 gamma-glutamyl transferase activity"/>
    <property type="evidence" value="ECO:0007669"/>
    <property type="project" value="UniProtKB-EC"/>
</dbReference>
<dbReference type="Gene3D" id="3.60.20.40">
    <property type="match status" value="1"/>
</dbReference>
<evidence type="ECO:0000256" key="10">
    <source>
        <dbReference type="PIRSR" id="PIRSR600101-2"/>
    </source>
</evidence>
<comment type="pathway">
    <text evidence="11">Sulfur metabolism; glutathione metabolism.</text>
</comment>
<dbReference type="Pfam" id="PF01019">
    <property type="entry name" value="G_glu_transpept"/>
    <property type="match status" value="1"/>
</dbReference>
<evidence type="ECO:0000256" key="7">
    <source>
        <dbReference type="ARBA" id="ARBA00023315"/>
    </source>
</evidence>
<evidence type="ECO:0000256" key="5">
    <source>
        <dbReference type="ARBA" id="ARBA00022801"/>
    </source>
</evidence>
<reference evidence="14 15" key="1">
    <citation type="submission" date="2019-04" db="EMBL/GenBank/DDBJ databases">
        <title>Isolation and identification of Cellulomonas shaoxiangyii sp. Nov. isolated from feces of the Tibetan antelopes (Pantholops hodgsonii) in the Qinghai-Tibet plateau of China.</title>
        <authorList>
            <person name="Tian Z."/>
        </authorList>
    </citation>
    <scope>NUCLEOTIDE SEQUENCE [LARGE SCALE GENOMIC DNA]</scope>
    <source>
        <strain evidence="14 15">Z28</strain>
    </source>
</reference>
<feature type="binding site" evidence="10">
    <location>
        <position position="577"/>
    </location>
    <ligand>
        <name>L-glutamate</name>
        <dbReference type="ChEBI" id="CHEBI:29985"/>
    </ligand>
</feature>
<dbReference type="InterPro" id="IPR043138">
    <property type="entry name" value="GGT_lsub"/>
</dbReference>
<comment type="catalytic activity">
    <reaction evidence="1 11">
        <text>an S-substituted glutathione + H2O = an S-substituted L-cysteinylglycine + L-glutamate</text>
        <dbReference type="Rhea" id="RHEA:59468"/>
        <dbReference type="ChEBI" id="CHEBI:15377"/>
        <dbReference type="ChEBI" id="CHEBI:29985"/>
        <dbReference type="ChEBI" id="CHEBI:90779"/>
        <dbReference type="ChEBI" id="CHEBI:143103"/>
        <dbReference type="EC" id="3.4.19.13"/>
    </reaction>
</comment>
<keyword evidence="13" id="KW-0732">Signal</keyword>
<comment type="subunit">
    <text evidence="11">This enzyme consists of two polypeptide chains, which are synthesized in precursor form from a single polypeptide.</text>
</comment>
<comment type="catalytic activity">
    <reaction evidence="2 11">
        <text>glutathione + H2O = L-cysteinylglycine + L-glutamate</text>
        <dbReference type="Rhea" id="RHEA:28807"/>
        <dbReference type="ChEBI" id="CHEBI:15377"/>
        <dbReference type="ChEBI" id="CHEBI:29985"/>
        <dbReference type="ChEBI" id="CHEBI:57925"/>
        <dbReference type="ChEBI" id="CHEBI:61694"/>
        <dbReference type="EC" id="3.4.19.13"/>
    </reaction>
</comment>
<dbReference type="InterPro" id="IPR000101">
    <property type="entry name" value="GGT_peptidase"/>
</dbReference>
<evidence type="ECO:0000313" key="15">
    <source>
        <dbReference type="Proteomes" id="UP000296469"/>
    </source>
</evidence>
<accession>A0A4P7SGK4</accession>
<feature type="region of interest" description="Disordered" evidence="12">
    <location>
        <begin position="62"/>
        <end position="109"/>
    </location>
</feature>
<dbReference type="GO" id="GO:0036374">
    <property type="term" value="F:glutathione hydrolase activity"/>
    <property type="evidence" value="ECO:0007669"/>
    <property type="project" value="UniProtKB-UniRule"/>
</dbReference>
<evidence type="ECO:0000256" key="9">
    <source>
        <dbReference type="PIRSR" id="PIRSR600101-1"/>
    </source>
</evidence>
<feature type="binding site" evidence="10">
    <location>
        <position position="532"/>
    </location>
    <ligand>
        <name>L-glutamate</name>
        <dbReference type="ChEBI" id="CHEBI:29985"/>
    </ligand>
</feature>
<feature type="compositionally biased region" description="Low complexity" evidence="12">
    <location>
        <begin position="78"/>
        <end position="94"/>
    </location>
</feature>
<dbReference type="EMBL" id="CP039291">
    <property type="protein sequence ID" value="QCB93060.1"/>
    <property type="molecule type" value="Genomic_DNA"/>
</dbReference>
<protein>
    <recommendedName>
        <fullName evidence="11">Glutathione hydrolase proenzyme</fullName>
        <ecNumber evidence="11">2.3.2.2</ecNumber>
        <ecNumber evidence="11">3.4.19.13</ecNumber>
    </recommendedName>
    <component>
        <recommendedName>
            <fullName evidence="11">Glutathione hydrolase large chain</fullName>
        </recommendedName>
    </component>
    <component>
        <recommendedName>
            <fullName evidence="11">Glutathione hydrolase small chain</fullName>
        </recommendedName>
    </component>
</protein>
<dbReference type="EC" id="2.3.2.2" evidence="11"/>
<evidence type="ECO:0000256" key="4">
    <source>
        <dbReference type="ARBA" id="ARBA00022679"/>
    </source>
</evidence>
<feature type="active site" description="Nucleophile" evidence="9">
    <location>
        <position position="490"/>
    </location>
</feature>
<evidence type="ECO:0000256" key="2">
    <source>
        <dbReference type="ARBA" id="ARBA00001089"/>
    </source>
</evidence>
<keyword evidence="7 11" id="KW-0012">Acyltransferase</keyword>
<proteinExistence type="inferred from homology"/>
<dbReference type="OrthoDB" id="9781342at2"/>
<feature type="compositionally biased region" description="Gly residues" evidence="12">
    <location>
        <begin position="97"/>
        <end position="109"/>
    </location>
</feature>
<dbReference type="UniPathway" id="UPA00204"/>
<dbReference type="Gene3D" id="1.10.246.130">
    <property type="match status" value="1"/>
</dbReference>
<sequence length="674" mass="68117">MRTPSSARPLGVLAAAVLALAAGVTPVAAAPPGGPGPAAGTADVGAGDVTPSDVEALIAQAPGGAAPEGAGPEGAGPEGAVPEGAVPEGAVPEGETLDGGRGGWHGGGHGWRPPAKVPVAVGTGGAVATVDPDATRVGLDVLRGGGNAVDAAVAAAATLGVTEPYSAGIGGGGFFVFYEARTGRVHTIDGRETAPAAMGPDAFVEGGAPIPFAEAVTSGLSVGVPGTPATWEAALDAWGTIGLRRALAGATRVAQHGFVVDRTFADQTAANADRFDDFSSTAELFLPGGAPPRVGSVFRNRDLARTYTLLALRGVDALYTGRLAQEIVDTAQRPPVVPGSDRVVRPGLLELGDLAAYEALRRDPTRVTYRGLDVYGMAPPSSGGSTVGEALNILETVDVATLGSTQTLHHYLEASALAFADRNRYVGDPGFVDVPLAELLSDGFAAERACLIDPDAALPKPVAPGSPDGRYGDCAGTGSAGPEGTEGTSTTHLTTADRWGNVVAYTLTIESTGGNGVVVPDRGFLLNNELTDFSFTDTQGGADPNLPGPGKRPRSSMAPTVVLQDGRPLLALGSPGGSTIITTVLQVLVNRLDLGMRLDEAVAAPRATPRNTAAVQAEPGFPRPELEALGHTFADTPEIGAATAIEFLDHRTLLSVAEPERRGGGSAGVVRPRR</sequence>
<dbReference type="InterPro" id="IPR029055">
    <property type="entry name" value="Ntn_hydrolases_N"/>
</dbReference>
<evidence type="ECO:0000256" key="13">
    <source>
        <dbReference type="SAM" id="SignalP"/>
    </source>
</evidence>
<dbReference type="EC" id="3.4.19.13" evidence="11"/>
<feature type="region of interest" description="Disordered" evidence="12">
    <location>
        <begin position="535"/>
        <end position="557"/>
    </location>
</feature>
<name>A0A4P7SGK4_9CELL</name>
<keyword evidence="15" id="KW-1185">Reference proteome</keyword>
<feature type="binding site" evidence="10">
    <location>
        <position position="191"/>
    </location>
    <ligand>
        <name>L-glutamate</name>
        <dbReference type="ChEBI" id="CHEBI:29985"/>
    </ligand>
</feature>
<comment type="catalytic activity">
    <reaction evidence="8 11">
        <text>an N-terminal (5-L-glutamyl)-[peptide] + an alpha-amino acid = 5-L-glutamyl amino acid + an N-terminal L-alpha-aminoacyl-[peptide]</text>
        <dbReference type="Rhea" id="RHEA:23904"/>
        <dbReference type="Rhea" id="RHEA-COMP:9780"/>
        <dbReference type="Rhea" id="RHEA-COMP:9795"/>
        <dbReference type="ChEBI" id="CHEBI:77644"/>
        <dbReference type="ChEBI" id="CHEBI:78597"/>
        <dbReference type="ChEBI" id="CHEBI:78599"/>
        <dbReference type="ChEBI" id="CHEBI:78608"/>
        <dbReference type="EC" id="2.3.2.2"/>
    </reaction>
</comment>
<dbReference type="PANTHER" id="PTHR43199:SF1">
    <property type="entry name" value="GLUTATHIONE HYDROLASE PROENZYME"/>
    <property type="match status" value="1"/>
</dbReference>
<dbReference type="NCBIfam" id="TIGR00066">
    <property type="entry name" value="g_glut_trans"/>
    <property type="match status" value="1"/>
</dbReference>
<feature type="binding site" evidence="10">
    <location>
        <begin position="555"/>
        <end position="556"/>
    </location>
    <ligand>
        <name>L-glutamate</name>
        <dbReference type="ChEBI" id="CHEBI:29985"/>
    </ligand>
</feature>
<evidence type="ECO:0000256" key="8">
    <source>
        <dbReference type="ARBA" id="ARBA00047417"/>
    </source>
</evidence>
<evidence type="ECO:0000256" key="3">
    <source>
        <dbReference type="ARBA" id="ARBA00009381"/>
    </source>
</evidence>